<dbReference type="Pfam" id="PF00528">
    <property type="entry name" value="BPD_transp_1"/>
    <property type="match status" value="1"/>
</dbReference>
<keyword evidence="4 7" id="KW-0812">Transmembrane</keyword>
<evidence type="ECO:0000256" key="4">
    <source>
        <dbReference type="ARBA" id="ARBA00022692"/>
    </source>
</evidence>
<dbReference type="Gene3D" id="1.10.3720.10">
    <property type="entry name" value="MetI-like"/>
    <property type="match status" value="1"/>
</dbReference>
<dbReference type="PANTHER" id="PTHR30193">
    <property type="entry name" value="ABC TRANSPORTER PERMEASE PROTEIN"/>
    <property type="match status" value="1"/>
</dbReference>
<keyword evidence="2 7" id="KW-0813">Transport</keyword>
<feature type="transmembrane region" description="Helical" evidence="7">
    <location>
        <begin position="12"/>
        <end position="36"/>
    </location>
</feature>
<dbReference type="InterPro" id="IPR051393">
    <property type="entry name" value="ABC_transporter_permease"/>
</dbReference>
<reference evidence="9 10" key="1">
    <citation type="submission" date="2016-02" db="EMBL/GenBank/DDBJ databases">
        <title>Comparison of Clostridium stercorarium subspecies using comparative genomics and transcriptomics.</title>
        <authorList>
            <person name="Schellenberg J."/>
            <person name="Thallinger G."/>
            <person name="Levin D.B."/>
            <person name="Zhang X."/>
            <person name="Alvare G."/>
            <person name="Fristensky B."/>
            <person name="Sparling R."/>
        </authorList>
    </citation>
    <scope>NUCLEOTIDE SEQUENCE [LARGE SCALE GENOMIC DNA]</scope>
    <source>
        <strain evidence="9 10">DSM 2910</strain>
    </source>
</reference>
<dbReference type="GO" id="GO:0055085">
    <property type="term" value="P:transmembrane transport"/>
    <property type="evidence" value="ECO:0007669"/>
    <property type="project" value="InterPro"/>
</dbReference>
<feature type="transmembrane region" description="Helical" evidence="7">
    <location>
        <begin position="106"/>
        <end position="126"/>
    </location>
</feature>
<evidence type="ECO:0000256" key="5">
    <source>
        <dbReference type="ARBA" id="ARBA00022989"/>
    </source>
</evidence>
<evidence type="ECO:0000313" key="10">
    <source>
        <dbReference type="Proteomes" id="UP000092971"/>
    </source>
</evidence>
<organism evidence="9 10">
    <name type="scientific">Thermoclostridium stercorarium subsp. thermolacticum DSM 2910</name>
    <dbReference type="NCBI Taxonomy" id="1121336"/>
    <lineage>
        <taxon>Bacteria</taxon>
        <taxon>Bacillati</taxon>
        <taxon>Bacillota</taxon>
        <taxon>Clostridia</taxon>
        <taxon>Eubacteriales</taxon>
        <taxon>Oscillospiraceae</taxon>
        <taxon>Thermoclostridium</taxon>
    </lineage>
</organism>
<dbReference type="CDD" id="cd06261">
    <property type="entry name" value="TM_PBP2"/>
    <property type="match status" value="1"/>
</dbReference>
<dbReference type="InterPro" id="IPR000515">
    <property type="entry name" value="MetI-like"/>
</dbReference>
<keyword evidence="6 7" id="KW-0472">Membrane</keyword>
<dbReference type="SUPFAM" id="SSF161098">
    <property type="entry name" value="MetI-like"/>
    <property type="match status" value="1"/>
</dbReference>
<keyword evidence="3" id="KW-1003">Cell membrane</keyword>
<feature type="transmembrane region" description="Helical" evidence="7">
    <location>
        <begin position="157"/>
        <end position="180"/>
    </location>
</feature>
<sequence length="294" mass="33498">MEFMLRNKKTILSFILPALIIYTIIVIVPIFSSVYYSFFRWNILDTIKFTGINNYISLFTKDDVFVISAKNTFLLMFWTIVIQTPLAIALAIAISGSIKGKRYFKTVYFLPNILSSVAIGLLWSFIYNPDFGIVNRLLTSVGLENLTRLWLADEKTVMGSVVVVVCWQFVGYHMIIYLAAIENIPSELKEAALIDGVNQGKMIRYITLPLIKPIVRIDTILMATGSLRFFDLIYVMTYGGPNHASEVIASYMYYKAFRTYQYGYGSAISVVLLLLCLIVTVILKKMFSSEEIQY</sequence>
<dbReference type="OrthoDB" id="42781at2"/>
<dbReference type="RefSeq" id="WP_065821362.1">
    <property type="nucleotide sequence ID" value="NZ_CP014672.1"/>
</dbReference>
<accession>A0A1B1YE38</accession>
<keyword evidence="5 7" id="KW-1133">Transmembrane helix</keyword>
<evidence type="ECO:0000256" key="3">
    <source>
        <dbReference type="ARBA" id="ARBA00022475"/>
    </source>
</evidence>
<dbReference type="PROSITE" id="PS50928">
    <property type="entry name" value="ABC_TM1"/>
    <property type="match status" value="1"/>
</dbReference>
<dbReference type="AlphaFoldDB" id="A0A1B1YE38"/>
<evidence type="ECO:0000256" key="6">
    <source>
        <dbReference type="ARBA" id="ARBA00023136"/>
    </source>
</evidence>
<dbReference type="PANTHER" id="PTHR30193:SF37">
    <property type="entry name" value="INNER MEMBRANE ABC TRANSPORTER PERMEASE PROTEIN YCJO"/>
    <property type="match status" value="1"/>
</dbReference>
<comment type="similarity">
    <text evidence="7">Belongs to the binding-protein-dependent transport system permease family.</text>
</comment>
<feature type="transmembrane region" description="Helical" evidence="7">
    <location>
        <begin position="73"/>
        <end position="94"/>
    </location>
</feature>
<dbReference type="Proteomes" id="UP000092971">
    <property type="component" value="Chromosome"/>
</dbReference>
<proteinExistence type="inferred from homology"/>
<protein>
    <submittedName>
        <fullName evidence="9">ABC transporter permease</fullName>
    </submittedName>
</protein>
<feature type="transmembrane region" description="Helical" evidence="7">
    <location>
        <begin position="260"/>
        <end position="283"/>
    </location>
</feature>
<dbReference type="EMBL" id="CP014672">
    <property type="protein sequence ID" value="ANW99017.1"/>
    <property type="molecule type" value="Genomic_DNA"/>
</dbReference>
<evidence type="ECO:0000256" key="7">
    <source>
        <dbReference type="RuleBase" id="RU363032"/>
    </source>
</evidence>
<evidence type="ECO:0000256" key="1">
    <source>
        <dbReference type="ARBA" id="ARBA00004651"/>
    </source>
</evidence>
<evidence type="ECO:0000313" key="9">
    <source>
        <dbReference type="EMBL" id="ANW99017.1"/>
    </source>
</evidence>
<gene>
    <name evidence="9" type="ORF">CSTERTH_08250</name>
</gene>
<dbReference type="GO" id="GO:0005886">
    <property type="term" value="C:plasma membrane"/>
    <property type="evidence" value="ECO:0007669"/>
    <property type="project" value="UniProtKB-SubCell"/>
</dbReference>
<name>A0A1B1YE38_THEST</name>
<evidence type="ECO:0000256" key="2">
    <source>
        <dbReference type="ARBA" id="ARBA00022448"/>
    </source>
</evidence>
<feature type="domain" description="ABC transmembrane type-1" evidence="8">
    <location>
        <begin position="69"/>
        <end position="283"/>
    </location>
</feature>
<comment type="subcellular location">
    <subcellularLocation>
        <location evidence="1 7">Cell membrane</location>
        <topology evidence="1 7">Multi-pass membrane protein</topology>
    </subcellularLocation>
</comment>
<evidence type="ECO:0000259" key="8">
    <source>
        <dbReference type="PROSITE" id="PS50928"/>
    </source>
</evidence>
<dbReference type="InterPro" id="IPR035906">
    <property type="entry name" value="MetI-like_sf"/>
</dbReference>